<organism evidence="2 3">
    <name type="scientific">Rhodococcus erythropolis (strain PR4 / NBRC 100887)</name>
    <dbReference type="NCBI Taxonomy" id="234621"/>
    <lineage>
        <taxon>Bacteria</taxon>
        <taxon>Bacillati</taxon>
        <taxon>Actinomycetota</taxon>
        <taxon>Actinomycetes</taxon>
        <taxon>Mycobacteriales</taxon>
        <taxon>Nocardiaceae</taxon>
        <taxon>Rhodococcus</taxon>
        <taxon>Rhodococcus erythropolis group</taxon>
    </lineage>
</organism>
<accession>Q3LA06</accession>
<gene>
    <name evidence="2" type="ordered locus">RER_pREL1-00140</name>
</gene>
<proteinExistence type="predicted"/>
<evidence type="ECO:0000256" key="1">
    <source>
        <dbReference type="SAM" id="MobiDB-lite"/>
    </source>
</evidence>
<dbReference type="AlphaFoldDB" id="Q3LA06"/>
<feature type="region of interest" description="Disordered" evidence="1">
    <location>
        <begin position="1"/>
        <end position="59"/>
    </location>
</feature>
<dbReference type="Proteomes" id="UP000002204">
    <property type="component" value="Plasmid pREL1"/>
</dbReference>
<name>Q3LA06_RHOE4</name>
<reference evidence="3" key="1">
    <citation type="submission" date="2005-03" db="EMBL/GenBank/DDBJ databases">
        <title>Comparison of the complete genome sequences of Rhodococcus erythropolis PR4 and Rhodococcus opacus B4.</title>
        <authorList>
            <person name="Takarada H."/>
            <person name="Sekine M."/>
            <person name="Hosoyama A."/>
            <person name="Yamada R."/>
            <person name="Fujisawa T."/>
            <person name="Omata S."/>
            <person name="Shimizu A."/>
            <person name="Tsukatani N."/>
            <person name="Tanikawa S."/>
            <person name="Fujita N."/>
            <person name="Harayama S."/>
        </authorList>
    </citation>
    <scope>NUCLEOTIDE SEQUENCE [LARGE SCALE GENOMIC DNA]</scope>
    <source>
        <strain evidence="3">PR4 / NBRC 100887</strain>
        <plasmid evidence="3">pREL1</plasmid>
    </source>
</reference>
<evidence type="ECO:0000313" key="2">
    <source>
        <dbReference type="EMBL" id="BAE45957.1"/>
    </source>
</evidence>
<keyword evidence="2" id="KW-0614">Plasmid</keyword>
<dbReference type="HOGENOM" id="CLU_1377203_0_0_11"/>
<reference evidence="2 3" key="2">
    <citation type="journal article" date="2006" name="Environ. Microbiol.">
        <title>Sequence analysis of three plasmids harboured in Rhodococcus erythropolis strain PR4.</title>
        <authorList>
            <person name="Sekine M."/>
            <person name="Tanikawa S."/>
            <person name="Omata S."/>
            <person name="Saito M."/>
            <person name="Fujisawa T."/>
            <person name="Tsukatani N."/>
            <person name="Tajima T."/>
            <person name="Sekigawa T."/>
            <person name="Kosugi H."/>
            <person name="Matsuo Y."/>
            <person name="Nishiko R."/>
            <person name="Imamura K."/>
            <person name="Ito M."/>
            <person name="Narita H."/>
            <person name="Tago S."/>
            <person name="Fujita N."/>
            <person name="Harayama S."/>
        </authorList>
    </citation>
    <scope>NUCLEOTIDE SEQUENCE [LARGE SCALE GENOMIC DNA]</scope>
    <source>
        <strain evidence="3">PR4 / NBRC 100887</strain>
        <plasmid evidence="2 3">pREL1</plasmid>
    </source>
</reference>
<dbReference type="KEGG" id="rer:RER_pREL1-00140"/>
<protein>
    <submittedName>
        <fullName evidence="2">Uncharacterized protein</fullName>
    </submittedName>
</protein>
<evidence type="ECO:0000313" key="3">
    <source>
        <dbReference type="Proteomes" id="UP000002204"/>
    </source>
</evidence>
<sequence length="198" mass="21488">MNLDAGVAEGPKDSAGIDPPRSDVRFSSPLMSADDRGGVEFSSDDDPVTLAESSFGNPGKRTPVLHSSVAKIFTSPSQSLIVRHVCNLAGVATDAADAAEQADPRSSMPLVQVVGKCLPKRRRQDEPVICKRGISEEPLVCLSKTGLARRFIVVAIEIEFWVHHGYLPFEDEPWDVEPDGPTARLDVDLPFSKAMYED</sequence>
<geneLocation type="plasmid" evidence="2 3">
    <name>pREL1</name>
</geneLocation>
<dbReference type="EMBL" id="AP008931">
    <property type="protein sequence ID" value="BAE45957.1"/>
    <property type="molecule type" value="Genomic_DNA"/>
</dbReference>